<protein>
    <submittedName>
        <fullName evidence="2">MoaC domain-containing protein</fullName>
    </submittedName>
</protein>
<dbReference type="STRING" id="1777144.AWB83_00982"/>
<comment type="caution">
    <text evidence="2">The sequence shown here is derived from an EMBL/GenBank/DDBJ whole genome shotgun (WGS) entry which is preliminary data.</text>
</comment>
<dbReference type="SUPFAM" id="SSF54637">
    <property type="entry name" value="Thioesterase/thiol ester dehydrase-isomerase"/>
    <property type="match status" value="1"/>
</dbReference>
<feature type="domain" description="MaoC-like" evidence="1">
    <location>
        <begin position="17"/>
        <end position="124"/>
    </location>
</feature>
<proteinExistence type="predicted"/>
<dbReference type="InterPro" id="IPR002539">
    <property type="entry name" value="MaoC-like_dom"/>
</dbReference>
<accession>A0A157ZRZ7</accession>
<organism evidence="2 3">
    <name type="scientific">Caballeronia ptereochthonis</name>
    <dbReference type="NCBI Taxonomy" id="1777144"/>
    <lineage>
        <taxon>Bacteria</taxon>
        <taxon>Pseudomonadati</taxon>
        <taxon>Pseudomonadota</taxon>
        <taxon>Betaproteobacteria</taxon>
        <taxon>Burkholderiales</taxon>
        <taxon>Burkholderiaceae</taxon>
        <taxon>Caballeronia</taxon>
    </lineage>
</organism>
<evidence type="ECO:0000259" key="1">
    <source>
        <dbReference type="Pfam" id="PF01575"/>
    </source>
</evidence>
<dbReference type="EMBL" id="FCOB02000003">
    <property type="protein sequence ID" value="SAK48288.1"/>
    <property type="molecule type" value="Genomic_DNA"/>
</dbReference>
<name>A0A157ZRZ7_9BURK</name>
<dbReference type="InterPro" id="IPR052342">
    <property type="entry name" value="MCH/BMMD"/>
</dbReference>
<sequence>MTEPLYLDDPKIGLQFESPTFTVTGGDIRRFALEFDPQPFHLDGNEAKISIFGGLAASDWHTAAITMRLLTSGGLPLAGGIIGMGVEINWLKQVRPGDVLRVVSTVQDIKRSKSKRQGVVTVMSETQDKFGEVAQRLLSKLLVTARETEASSN</sequence>
<dbReference type="Proteomes" id="UP000054978">
    <property type="component" value="Unassembled WGS sequence"/>
</dbReference>
<evidence type="ECO:0000313" key="2">
    <source>
        <dbReference type="EMBL" id="SAK48288.1"/>
    </source>
</evidence>
<gene>
    <name evidence="2" type="ORF">AWB83_00982</name>
</gene>
<dbReference type="RefSeq" id="WP_087043106.1">
    <property type="nucleotide sequence ID" value="NZ_FCOB02000003.1"/>
</dbReference>
<dbReference type="AlphaFoldDB" id="A0A157ZRZ7"/>
<evidence type="ECO:0000313" key="3">
    <source>
        <dbReference type="Proteomes" id="UP000054978"/>
    </source>
</evidence>
<reference evidence="2" key="1">
    <citation type="submission" date="2016-01" db="EMBL/GenBank/DDBJ databases">
        <authorList>
            <person name="Peeters C."/>
        </authorList>
    </citation>
    <scope>NUCLEOTIDE SEQUENCE [LARGE SCALE GENOMIC DNA]</scope>
    <source>
        <strain evidence="2">LMG 29326</strain>
    </source>
</reference>
<keyword evidence="3" id="KW-1185">Reference proteome</keyword>
<dbReference type="Gene3D" id="3.10.129.10">
    <property type="entry name" value="Hotdog Thioesterase"/>
    <property type="match status" value="1"/>
</dbReference>
<dbReference type="PANTHER" id="PTHR43664">
    <property type="entry name" value="MONOAMINE OXIDASE-RELATED"/>
    <property type="match status" value="1"/>
</dbReference>
<dbReference type="OrthoDB" id="5298629at2"/>
<dbReference type="InterPro" id="IPR029069">
    <property type="entry name" value="HotDog_dom_sf"/>
</dbReference>
<dbReference type="PANTHER" id="PTHR43664:SF1">
    <property type="entry name" value="BETA-METHYLMALYL-COA DEHYDRATASE"/>
    <property type="match status" value="1"/>
</dbReference>
<dbReference type="Pfam" id="PF01575">
    <property type="entry name" value="MaoC_dehydratas"/>
    <property type="match status" value="1"/>
</dbReference>